<name>A0A0H5R6I3_9EUKA</name>
<comment type="subcellular location">
    <subcellularLocation>
        <location evidence="1">Membrane</location>
        <topology evidence="1">Multi-pass membrane protein</topology>
    </subcellularLocation>
</comment>
<proteinExistence type="inferred from homology"/>
<dbReference type="Pfam" id="PF04133">
    <property type="entry name" value="Vps55"/>
    <property type="match status" value="1"/>
</dbReference>
<evidence type="ECO:0000313" key="7">
    <source>
        <dbReference type="EMBL" id="CRZ03874.1"/>
    </source>
</evidence>
<evidence type="ECO:0000256" key="4">
    <source>
        <dbReference type="ARBA" id="ARBA00022989"/>
    </source>
</evidence>
<dbReference type="GO" id="GO:0016020">
    <property type="term" value="C:membrane"/>
    <property type="evidence" value="ECO:0007669"/>
    <property type="project" value="UniProtKB-SubCell"/>
</dbReference>
<keyword evidence="4 6" id="KW-1133">Transmembrane helix</keyword>
<evidence type="ECO:0000256" key="6">
    <source>
        <dbReference type="SAM" id="Phobius"/>
    </source>
</evidence>
<keyword evidence="5 6" id="KW-0472">Membrane</keyword>
<dbReference type="InterPro" id="IPR007262">
    <property type="entry name" value="Vps55/LEPROT"/>
</dbReference>
<protein>
    <submittedName>
        <fullName evidence="7">Uncharacterized protein</fullName>
    </submittedName>
</protein>
<evidence type="ECO:0000256" key="1">
    <source>
        <dbReference type="ARBA" id="ARBA00004141"/>
    </source>
</evidence>
<dbReference type="AlphaFoldDB" id="A0A0H5R6I3"/>
<keyword evidence="3 6" id="KW-0812">Transmembrane</keyword>
<sequence>MGLTEVVIAGAGLSLSLVFYFLSAILDHTWWNFLALIPLMLMAIPFLFCLADSQGYAENDAWLNMGQFFTGFLGVSFFAVIFLNYHLGAIVARQFWLGLFGSLSAMGGVFGYFGWQYYKSDSFSGGFV</sequence>
<accession>A0A0H5R6I3</accession>
<feature type="transmembrane region" description="Helical" evidence="6">
    <location>
        <begin position="95"/>
        <end position="115"/>
    </location>
</feature>
<reference evidence="7" key="1">
    <citation type="submission" date="2015-04" db="EMBL/GenBank/DDBJ databases">
        <title>The genome sequence of the plant pathogenic Rhizarian Plasmodiophora brassicae reveals insights in its biotrophic life cycle and the origin of chitin synthesis.</title>
        <authorList>
            <person name="Schwelm A."/>
            <person name="Fogelqvist J."/>
            <person name="Knaust A."/>
            <person name="Julke S."/>
            <person name="Lilja T."/>
            <person name="Dhandapani V."/>
            <person name="Bonilla-Rosso G."/>
            <person name="Karlsson M."/>
            <person name="Shevchenko A."/>
            <person name="Choi S.R."/>
            <person name="Kim H.G."/>
            <person name="Park J.Y."/>
            <person name="Lim Y.P."/>
            <person name="Ludwig-Muller J."/>
            <person name="Dixelius C."/>
        </authorList>
    </citation>
    <scope>NUCLEOTIDE SEQUENCE</scope>
    <source>
        <tissue evidence="7">Potato root galls</tissue>
    </source>
</reference>
<feature type="transmembrane region" description="Helical" evidence="6">
    <location>
        <begin position="6"/>
        <end position="26"/>
    </location>
</feature>
<dbReference type="EMBL" id="HACM01003432">
    <property type="protein sequence ID" value="CRZ03874.1"/>
    <property type="molecule type" value="Transcribed_RNA"/>
</dbReference>
<comment type="similarity">
    <text evidence="2">Belongs to the OB-RGRP/VPS55 family.</text>
</comment>
<evidence type="ECO:0000256" key="5">
    <source>
        <dbReference type="ARBA" id="ARBA00023136"/>
    </source>
</evidence>
<feature type="transmembrane region" description="Helical" evidence="6">
    <location>
        <begin position="65"/>
        <end position="83"/>
    </location>
</feature>
<feature type="transmembrane region" description="Helical" evidence="6">
    <location>
        <begin position="33"/>
        <end position="53"/>
    </location>
</feature>
<organism evidence="7">
    <name type="scientific">Spongospora subterranea</name>
    <dbReference type="NCBI Taxonomy" id="70186"/>
    <lineage>
        <taxon>Eukaryota</taxon>
        <taxon>Sar</taxon>
        <taxon>Rhizaria</taxon>
        <taxon>Endomyxa</taxon>
        <taxon>Phytomyxea</taxon>
        <taxon>Plasmodiophorida</taxon>
        <taxon>Plasmodiophoridae</taxon>
        <taxon>Spongospora</taxon>
    </lineage>
</organism>
<evidence type="ECO:0000256" key="2">
    <source>
        <dbReference type="ARBA" id="ARBA00005645"/>
    </source>
</evidence>
<evidence type="ECO:0000256" key="3">
    <source>
        <dbReference type="ARBA" id="ARBA00022692"/>
    </source>
</evidence>